<evidence type="ECO:0000256" key="3">
    <source>
        <dbReference type="ARBA" id="ARBA00022553"/>
    </source>
</evidence>
<gene>
    <name evidence="11" type="ORF">AVENP_2260</name>
</gene>
<keyword evidence="6" id="KW-0805">Transcription regulation</keyword>
<keyword evidence="7" id="KW-0238">DNA-binding</keyword>
<dbReference type="GO" id="GO:0097588">
    <property type="term" value="P:archaeal or bacterial-type flagellum-dependent cell motility"/>
    <property type="evidence" value="ECO:0007669"/>
    <property type="project" value="UniProtKB-KW"/>
</dbReference>
<evidence type="ECO:0000256" key="2">
    <source>
        <dbReference type="ARBA" id="ARBA00022500"/>
    </source>
</evidence>
<dbReference type="Gene3D" id="3.40.50.2300">
    <property type="match status" value="1"/>
</dbReference>
<evidence type="ECO:0000313" key="12">
    <source>
        <dbReference type="Proteomes" id="UP000503482"/>
    </source>
</evidence>
<evidence type="ECO:0000256" key="9">
    <source>
        <dbReference type="PROSITE-ProRule" id="PRU00169"/>
    </source>
</evidence>
<dbReference type="PANTHER" id="PTHR44591:SF3">
    <property type="entry name" value="RESPONSE REGULATORY DOMAIN-CONTAINING PROTEIN"/>
    <property type="match status" value="1"/>
</dbReference>
<evidence type="ECO:0000256" key="6">
    <source>
        <dbReference type="ARBA" id="ARBA00023015"/>
    </source>
</evidence>
<keyword evidence="2" id="KW-0145">Chemotaxis</keyword>
<keyword evidence="5" id="KW-0902">Two-component regulatory system</keyword>
<accession>A0AAE7B988</accession>
<dbReference type="EMBL" id="CP053840">
    <property type="protein sequence ID" value="QKF67788.1"/>
    <property type="molecule type" value="Genomic_DNA"/>
</dbReference>
<keyword evidence="3 9" id="KW-0597">Phosphoprotein</keyword>
<protein>
    <submittedName>
        <fullName evidence="11">Two-component system response regulator</fullName>
    </submittedName>
</protein>
<dbReference type="GO" id="GO:0000160">
    <property type="term" value="P:phosphorelay signal transduction system"/>
    <property type="evidence" value="ECO:0007669"/>
    <property type="project" value="UniProtKB-KW"/>
</dbReference>
<evidence type="ECO:0000256" key="4">
    <source>
        <dbReference type="ARBA" id="ARBA00022779"/>
    </source>
</evidence>
<dbReference type="SUPFAM" id="SSF52172">
    <property type="entry name" value="CheY-like"/>
    <property type="match status" value="1"/>
</dbReference>
<evidence type="ECO:0000256" key="5">
    <source>
        <dbReference type="ARBA" id="ARBA00023012"/>
    </source>
</evidence>
<dbReference type="InterPro" id="IPR050595">
    <property type="entry name" value="Bact_response_regulator"/>
</dbReference>
<name>A0AAE7B988_9BACT</name>
<feature type="domain" description="Response regulatory" evidence="10">
    <location>
        <begin position="6"/>
        <end position="122"/>
    </location>
</feature>
<dbReference type="Proteomes" id="UP000503482">
    <property type="component" value="Chromosome"/>
</dbReference>
<dbReference type="FunFam" id="3.40.50.2300:FF:000001">
    <property type="entry name" value="DNA-binding response regulator PhoB"/>
    <property type="match status" value="1"/>
</dbReference>
<keyword evidence="8" id="KW-0804">Transcription</keyword>
<dbReference type="KEGG" id="avp:AVENP_2260"/>
<reference evidence="11 12" key="1">
    <citation type="submission" date="2020-05" db="EMBL/GenBank/DDBJ databases">
        <title>Complete genome sequencing of Campylobacter and Arcobacter type strains.</title>
        <authorList>
            <person name="Miller W.G."/>
            <person name="Yee E."/>
        </authorList>
    </citation>
    <scope>NUCLEOTIDE SEQUENCE [LARGE SCALE GENOMIC DNA]</scope>
    <source>
        <strain evidence="11 12">LMG 26156</strain>
    </source>
</reference>
<feature type="modified residue" description="4-aspartylphosphate" evidence="9">
    <location>
        <position position="55"/>
    </location>
</feature>
<dbReference type="InterPro" id="IPR001789">
    <property type="entry name" value="Sig_transdc_resp-reg_receiver"/>
</dbReference>
<evidence type="ECO:0000313" key="11">
    <source>
        <dbReference type="EMBL" id="QKF67788.1"/>
    </source>
</evidence>
<dbReference type="Pfam" id="PF00072">
    <property type="entry name" value="Response_reg"/>
    <property type="match status" value="1"/>
</dbReference>
<keyword evidence="4" id="KW-0283">Flagellar rotation</keyword>
<sequence length="137" mass="15692">MEDNNKILIVDDVAKNIQMAMNILKNEGYKMFYAKSGEMALKLVDEHDFDLILLDIMMPDINGFEVCKKLKSNNKTKKIPIIFLSGKDSSSDIEQAYECGGIDYVVKPFITIELITKVNSYVRLKQLEDKFEISKES</sequence>
<keyword evidence="12" id="KW-1185">Reference proteome</keyword>
<dbReference type="GO" id="GO:0003677">
    <property type="term" value="F:DNA binding"/>
    <property type="evidence" value="ECO:0007669"/>
    <property type="project" value="UniProtKB-KW"/>
</dbReference>
<proteinExistence type="predicted"/>
<evidence type="ECO:0000259" key="10">
    <source>
        <dbReference type="PROSITE" id="PS50110"/>
    </source>
</evidence>
<dbReference type="InterPro" id="IPR011006">
    <property type="entry name" value="CheY-like_superfamily"/>
</dbReference>
<evidence type="ECO:0000256" key="7">
    <source>
        <dbReference type="ARBA" id="ARBA00023125"/>
    </source>
</evidence>
<dbReference type="AlphaFoldDB" id="A0AAE7B988"/>
<dbReference type="PROSITE" id="PS50110">
    <property type="entry name" value="RESPONSE_REGULATORY"/>
    <property type="match status" value="1"/>
</dbReference>
<dbReference type="SMART" id="SM00448">
    <property type="entry name" value="REC"/>
    <property type="match status" value="1"/>
</dbReference>
<comment type="cofactor">
    <cofactor evidence="1">
        <name>Mg(2+)</name>
        <dbReference type="ChEBI" id="CHEBI:18420"/>
    </cofactor>
</comment>
<evidence type="ECO:0000256" key="1">
    <source>
        <dbReference type="ARBA" id="ARBA00001946"/>
    </source>
</evidence>
<organism evidence="11 12">
    <name type="scientific">Arcobacter venerupis</name>
    <dbReference type="NCBI Taxonomy" id="1054033"/>
    <lineage>
        <taxon>Bacteria</taxon>
        <taxon>Pseudomonadati</taxon>
        <taxon>Campylobacterota</taxon>
        <taxon>Epsilonproteobacteria</taxon>
        <taxon>Campylobacterales</taxon>
        <taxon>Arcobacteraceae</taxon>
        <taxon>Arcobacter</taxon>
    </lineage>
</organism>
<dbReference type="PANTHER" id="PTHR44591">
    <property type="entry name" value="STRESS RESPONSE REGULATOR PROTEIN 1"/>
    <property type="match status" value="1"/>
</dbReference>
<dbReference type="GO" id="GO:0006935">
    <property type="term" value="P:chemotaxis"/>
    <property type="evidence" value="ECO:0007669"/>
    <property type="project" value="UniProtKB-KW"/>
</dbReference>
<dbReference type="RefSeq" id="WP_128359009.1">
    <property type="nucleotide sequence ID" value="NZ_CP053840.1"/>
</dbReference>
<evidence type="ECO:0000256" key="8">
    <source>
        <dbReference type="ARBA" id="ARBA00023163"/>
    </source>
</evidence>